<accession>A0ABP8LPY3</accession>
<proteinExistence type="predicted"/>
<name>A0ABP8LPY3_9BACT</name>
<reference evidence="3" key="1">
    <citation type="journal article" date="2019" name="Int. J. Syst. Evol. Microbiol.">
        <title>The Global Catalogue of Microorganisms (GCM) 10K type strain sequencing project: providing services to taxonomists for standard genome sequencing and annotation.</title>
        <authorList>
            <consortium name="The Broad Institute Genomics Platform"/>
            <consortium name="The Broad Institute Genome Sequencing Center for Infectious Disease"/>
            <person name="Wu L."/>
            <person name="Ma J."/>
        </authorList>
    </citation>
    <scope>NUCLEOTIDE SEQUENCE [LARGE SCALE GENOMIC DNA]</scope>
    <source>
        <strain evidence="3">JCM 17926</strain>
    </source>
</reference>
<dbReference type="Proteomes" id="UP001500552">
    <property type="component" value="Unassembled WGS sequence"/>
</dbReference>
<sequence length="485" mass="51462">MKTNLRLLPLLLLMGLCGCYRLLPSKGGGQGAIRTETRPIDPKDIALPAGYTAEAVATGLTFPTSVAFDAQGRLHVIEAGYSYGEVFLEPKLLRVDPDGGLTTVATGQKNGPWTGITFHNGHFYVAEGGALEGGKVLRISPEGNITPILEDLPTMGDHHTNGPAIGPDGKLYVGLGTATNSGVVGPDNYDFGWLERHPEFHDIPCQDVTLSGQNYASEIPLGTKSGKQTTGAYVSYGTPTTAGQVIPGSLPCSGAVIRVTPEGGEMELVAWGFRNPFGLAFSPDGNLYVSDNGYDVRGSRPVWGNGDYLWQVQQGRWYGWPDYSGGLAFNGNRFDPPGKEAPQPLLAQHPDLPPKPAATLGVHSSSNGLDFSRSSAFGYEGQAFIAQFGDMAPGVGKVLAPVGYKVVRVDVPDGTVTDFAANKGKKTGPASKLKSGGLERPVAVKFAPDGQSLYIVDFGVMEMNGDEARPQPRTGVIWKITKTRN</sequence>
<dbReference type="InterPro" id="IPR011042">
    <property type="entry name" value="6-blade_b-propeller_TolB-like"/>
</dbReference>
<keyword evidence="3" id="KW-1185">Reference proteome</keyword>
<evidence type="ECO:0000313" key="3">
    <source>
        <dbReference type="Proteomes" id="UP001500552"/>
    </source>
</evidence>
<dbReference type="EMBL" id="BAABHC010000014">
    <property type="protein sequence ID" value="GAA4433893.1"/>
    <property type="molecule type" value="Genomic_DNA"/>
</dbReference>
<dbReference type="RefSeq" id="WP_345159352.1">
    <property type="nucleotide sequence ID" value="NZ_BAABHC010000014.1"/>
</dbReference>
<gene>
    <name evidence="2" type="ORF">GCM10023188_24120</name>
</gene>
<dbReference type="InterPro" id="IPR011041">
    <property type="entry name" value="Quinoprot_gluc/sorb_DH_b-prop"/>
</dbReference>
<dbReference type="InterPro" id="IPR012938">
    <property type="entry name" value="Glc/Sorbosone_DH"/>
</dbReference>
<evidence type="ECO:0000259" key="1">
    <source>
        <dbReference type="Pfam" id="PF07995"/>
    </source>
</evidence>
<evidence type="ECO:0000313" key="2">
    <source>
        <dbReference type="EMBL" id="GAA4433893.1"/>
    </source>
</evidence>
<dbReference type="PROSITE" id="PS51257">
    <property type="entry name" value="PROKAR_LIPOPROTEIN"/>
    <property type="match status" value="1"/>
</dbReference>
<feature type="domain" description="Glucose/Sorbosone dehydrogenase" evidence="1">
    <location>
        <begin position="263"/>
        <end position="340"/>
    </location>
</feature>
<dbReference type="Pfam" id="PF07995">
    <property type="entry name" value="GSDH"/>
    <property type="match status" value="1"/>
</dbReference>
<dbReference type="PANTHER" id="PTHR33546:SF1">
    <property type="entry name" value="LARGE, MULTIFUNCTIONAL SECRETED PROTEIN"/>
    <property type="match status" value="1"/>
</dbReference>
<comment type="caution">
    <text evidence="2">The sequence shown here is derived from an EMBL/GenBank/DDBJ whole genome shotgun (WGS) entry which is preliminary data.</text>
</comment>
<protein>
    <recommendedName>
        <fullName evidence="1">Glucose/Sorbosone dehydrogenase domain-containing protein</fullName>
    </recommendedName>
</protein>
<dbReference type="PANTHER" id="PTHR33546">
    <property type="entry name" value="LARGE, MULTIFUNCTIONAL SECRETED PROTEIN-RELATED"/>
    <property type="match status" value="1"/>
</dbReference>
<dbReference type="SUPFAM" id="SSF50952">
    <property type="entry name" value="Soluble quinoprotein glucose dehydrogenase"/>
    <property type="match status" value="1"/>
</dbReference>
<dbReference type="Gene3D" id="2.120.10.30">
    <property type="entry name" value="TolB, C-terminal domain"/>
    <property type="match status" value="1"/>
</dbReference>
<organism evidence="2 3">
    <name type="scientific">Pontibacter saemangeumensis</name>
    <dbReference type="NCBI Taxonomy" id="1084525"/>
    <lineage>
        <taxon>Bacteria</taxon>
        <taxon>Pseudomonadati</taxon>
        <taxon>Bacteroidota</taxon>
        <taxon>Cytophagia</taxon>
        <taxon>Cytophagales</taxon>
        <taxon>Hymenobacteraceae</taxon>
        <taxon>Pontibacter</taxon>
    </lineage>
</organism>